<dbReference type="EMBL" id="CP028271">
    <property type="protein sequence ID" value="QHM70437.1"/>
    <property type="molecule type" value="Genomic_DNA"/>
</dbReference>
<protein>
    <submittedName>
        <fullName evidence="2">Inner membrane protein YbjO</fullName>
    </submittedName>
</protein>
<feature type="transmembrane region" description="Helical" evidence="1">
    <location>
        <begin position="115"/>
        <end position="135"/>
    </location>
</feature>
<feature type="transmembrane region" description="Helical" evidence="1">
    <location>
        <begin position="84"/>
        <end position="103"/>
    </location>
</feature>
<evidence type="ECO:0000256" key="1">
    <source>
        <dbReference type="SAM" id="Phobius"/>
    </source>
</evidence>
<dbReference type="KEGG" id="mint:C7M51_00710"/>
<feature type="transmembrane region" description="Helical" evidence="1">
    <location>
        <begin position="42"/>
        <end position="64"/>
    </location>
</feature>
<evidence type="ECO:0000313" key="3">
    <source>
        <dbReference type="Proteomes" id="UP000464053"/>
    </source>
</evidence>
<gene>
    <name evidence="2" type="primary">ybjO</name>
    <name evidence="2" type="ORF">C7M51_00710</name>
</gene>
<keyword evidence="3" id="KW-1185">Reference proteome</keyword>
<reference evidence="2 3" key="1">
    <citation type="submission" date="2018-03" db="EMBL/GenBank/DDBJ databases">
        <title>Pantoea intestinalis SRCM103226 isolated form the mealworm.</title>
        <authorList>
            <person name="Jeong D.-Y."/>
            <person name="Kim J.W."/>
        </authorList>
    </citation>
    <scope>NUCLEOTIDE SEQUENCE [LARGE SCALE GENOMIC DNA]</scope>
    <source>
        <strain evidence="2 3">SRCM103226</strain>
    </source>
</reference>
<organism evidence="2 3">
    <name type="scientific">Mixta intestinalis</name>
    <dbReference type="NCBI Taxonomy" id="1615494"/>
    <lineage>
        <taxon>Bacteria</taxon>
        <taxon>Pseudomonadati</taxon>
        <taxon>Pseudomonadota</taxon>
        <taxon>Gammaproteobacteria</taxon>
        <taxon>Enterobacterales</taxon>
        <taxon>Erwiniaceae</taxon>
        <taxon>Mixta</taxon>
    </lineage>
</organism>
<dbReference type="InterPro" id="IPR019703">
    <property type="entry name" value="YbjO_DH-like"/>
</dbReference>
<keyword evidence="1" id="KW-0812">Transmembrane</keyword>
<sequence length="181" mass="20019">MLRRARCVVILGEQTAAMEGVRIMSEVFRTGKAVVRRQQAPVPVIVAGQAIIATRCISVLLLANELGYDGVAALVHRSAQSWDSTLILIISQLIFCIELRCALTLMRGSRRGRWGYAVTQAVVLLYMWAASLGGVYPEIFSISGVNRIDVLHSLITHKIPDLLLLALLFLPASSRQFFQRN</sequence>
<keyword evidence="1" id="KW-1133">Transmembrane helix</keyword>
<dbReference type="Proteomes" id="UP000464053">
    <property type="component" value="Chromosome"/>
</dbReference>
<dbReference type="Pfam" id="PF10767">
    <property type="entry name" value="YbjO_DH-like"/>
    <property type="match status" value="1"/>
</dbReference>
<name>A0A6P1PWQ8_9GAMM</name>
<feature type="transmembrane region" description="Helical" evidence="1">
    <location>
        <begin position="155"/>
        <end position="172"/>
    </location>
</feature>
<dbReference type="AlphaFoldDB" id="A0A6P1PWQ8"/>
<proteinExistence type="predicted"/>
<keyword evidence="1" id="KW-0472">Membrane</keyword>
<accession>A0A6P1PWQ8</accession>
<evidence type="ECO:0000313" key="2">
    <source>
        <dbReference type="EMBL" id="QHM70437.1"/>
    </source>
</evidence>